<dbReference type="RefSeq" id="WP_015182400.1">
    <property type="nucleotide sequence ID" value="NC_019738.1"/>
</dbReference>
<evidence type="ECO:0000256" key="3">
    <source>
        <dbReference type="ARBA" id="ARBA00023136"/>
    </source>
</evidence>
<dbReference type="SUPFAM" id="SSF101112">
    <property type="entry name" value="Oxygen-evolving enhancer protein 3"/>
    <property type="match status" value="1"/>
</dbReference>
<organism evidence="5 6">
    <name type="scientific">Allocoleopsis franciscana PCC 7113</name>
    <dbReference type="NCBI Taxonomy" id="1173027"/>
    <lineage>
        <taxon>Bacteria</taxon>
        <taxon>Bacillati</taxon>
        <taxon>Cyanobacteriota</taxon>
        <taxon>Cyanophyceae</taxon>
        <taxon>Coleofasciculales</taxon>
        <taxon>Coleofasciculaceae</taxon>
        <taxon>Allocoleopsis</taxon>
        <taxon>Allocoleopsis franciscana</taxon>
    </lineage>
</organism>
<sequence length="148" mass="16744">MLRKSYRSLLAVMLTLVMTLLVSCSSPTVTKPPTYTPDKIAQIQKYASTVTDLRETMPTLATSIQNRNWTEVGSFIHGPLGELRQKMSYLTRELLPQDQKAAREAAQDLFTRLESIDLATESGNYQKAVDNYRLAIKDFDAFLQLIPE</sequence>
<keyword evidence="3" id="KW-0472">Membrane</keyword>
<dbReference type="AlphaFoldDB" id="K9WEM2"/>
<dbReference type="NCBIfam" id="TIGR03042">
    <property type="entry name" value="PS_II_psbQ_bact"/>
    <property type="match status" value="1"/>
</dbReference>
<dbReference type="STRING" id="1173027.Mic7113_2449"/>
<dbReference type="InterPro" id="IPR023222">
    <property type="entry name" value="PsbQ-like_dom_sf"/>
</dbReference>
<evidence type="ECO:0000256" key="4">
    <source>
        <dbReference type="SAM" id="SignalP"/>
    </source>
</evidence>
<dbReference type="KEGG" id="mic:Mic7113_2449"/>
<dbReference type="InterPro" id="IPR008797">
    <property type="entry name" value="PSII_PsbQ"/>
</dbReference>
<keyword evidence="6" id="KW-1185">Reference proteome</keyword>
<dbReference type="OrthoDB" id="425184at2"/>
<evidence type="ECO:0000313" key="5">
    <source>
        <dbReference type="EMBL" id="AFZ18251.1"/>
    </source>
</evidence>
<protein>
    <submittedName>
        <fullName evidence="5">Photosystem II protein PsbQ</fullName>
    </submittedName>
</protein>
<accession>K9WEM2</accession>
<comment type="subcellular location">
    <subcellularLocation>
        <location evidence="1">Membrane</location>
    </subcellularLocation>
</comment>
<feature type="chain" id="PRO_5003938054" evidence="4">
    <location>
        <begin position="25"/>
        <end position="148"/>
    </location>
</feature>
<gene>
    <name evidence="5" type="ORF">Mic7113_2449</name>
</gene>
<dbReference type="GO" id="GO:0005509">
    <property type="term" value="F:calcium ion binding"/>
    <property type="evidence" value="ECO:0007669"/>
    <property type="project" value="InterPro"/>
</dbReference>
<reference evidence="5 6" key="1">
    <citation type="submission" date="2012-06" db="EMBL/GenBank/DDBJ databases">
        <title>Finished chromosome of genome of Microcoleus sp. PCC 7113.</title>
        <authorList>
            <consortium name="US DOE Joint Genome Institute"/>
            <person name="Gugger M."/>
            <person name="Coursin T."/>
            <person name="Rippka R."/>
            <person name="Tandeau De Marsac N."/>
            <person name="Huntemann M."/>
            <person name="Wei C.-L."/>
            <person name="Han J."/>
            <person name="Detter J.C."/>
            <person name="Han C."/>
            <person name="Tapia R."/>
            <person name="Chen A."/>
            <person name="Kyrpides N."/>
            <person name="Mavromatis K."/>
            <person name="Markowitz V."/>
            <person name="Szeto E."/>
            <person name="Ivanova N."/>
            <person name="Pagani I."/>
            <person name="Pati A."/>
            <person name="Goodwin L."/>
            <person name="Nordberg H.P."/>
            <person name="Cantor M.N."/>
            <person name="Hua S.X."/>
            <person name="Woyke T."/>
            <person name="Kerfeld C.A."/>
        </authorList>
    </citation>
    <scope>NUCLEOTIDE SEQUENCE [LARGE SCALE GENOMIC DNA]</scope>
    <source>
        <strain evidence="5 6">PCC 7113</strain>
    </source>
</reference>
<dbReference type="Pfam" id="PF05757">
    <property type="entry name" value="PsbQ"/>
    <property type="match status" value="1"/>
</dbReference>
<dbReference type="Proteomes" id="UP000010471">
    <property type="component" value="Chromosome"/>
</dbReference>
<evidence type="ECO:0000313" key="6">
    <source>
        <dbReference type="Proteomes" id="UP000010471"/>
    </source>
</evidence>
<dbReference type="GO" id="GO:0009654">
    <property type="term" value="C:photosystem II oxygen evolving complex"/>
    <property type="evidence" value="ECO:0007669"/>
    <property type="project" value="InterPro"/>
</dbReference>
<keyword evidence="4" id="KW-0732">Signal</keyword>
<proteinExistence type="predicted"/>
<keyword evidence="2" id="KW-0793">Thylakoid</keyword>
<dbReference type="EMBL" id="CP003630">
    <property type="protein sequence ID" value="AFZ18251.1"/>
    <property type="molecule type" value="Genomic_DNA"/>
</dbReference>
<dbReference type="HOGENOM" id="CLU_118956_0_0_3"/>
<dbReference type="PROSITE" id="PS51257">
    <property type="entry name" value="PROKAR_LIPOPROTEIN"/>
    <property type="match status" value="1"/>
</dbReference>
<dbReference type="InterPro" id="IPR017487">
    <property type="entry name" value="PSII_PsbQ_cyanobac"/>
</dbReference>
<dbReference type="eggNOG" id="ENOG5032TF7">
    <property type="taxonomic scope" value="Bacteria"/>
</dbReference>
<name>K9WEM2_9CYAN</name>
<evidence type="ECO:0000256" key="2">
    <source>
        <dbReference type="ARBA" id="ARBA00023078"/>
    </source>
</evidence>
<feature type="signal peptide" evidence="4">
    <location>
        <begin position="1"/>
        <end position="24"/>
    </location>
</feature>
<dbReference type="GO" id="GO:0019898">
    <property type="term" value="C:extrinsic component of membrane"/>
    <property type="evidence" value="ECO:0007669"/>
    <property type="project" value="InterPro"/>
</dbReference>
<dbReference type="GO" id="GO:0015979">
    <property type="term" value="P:photosynthesis"/>
    <property type="evidence" value="ECO:0007669"/>
    <property type="project" value="InterPro"/>
</dbReference>
<evidence type="ECO:0000256" key="1">
    <source>
        <dbReference type="ARBA" id="ARBA00004370"/>
    </source>
</evidence>
<dbReference type="Gene3D" id="1.20.120.290">
    <property type="entry name" value="Oxygen-evolving enhancer protein 3 (PsbQ), four-helix up-down bundle"/>
    <property type="match status" value="1"/>
</dbReference>